<evidence type="ECO:0000256" key="1">
    <source>
        <dbReference type="ARBA" id="ARBA00004273"/>
    </source>
</evidence>
<dbReference type="InParanoid" id="A0A1X7VE78"/>
<sequence length="468" mass="53272">MSSRLFYFSLVVRETNGRVCWSKRRLLATSRCLVCSTNEKKQSKRLGTPYIILRYESNGKGNDKTPPPSPDGGVFRTFIDNLRKNLEKNKEMQENLKAFEEERDRIVKNDAVKLFKEKLSGTQQWLITVTLKSVDYTRAGLTSFRKSVSQLFGKFSESEVGKQSHRVTREVGKKAQETAERLSGQAEAIGKTEIYKTVSKGAETVKEDLLDDIIKESGPYKPPEQILKRSERSSYTDQEQQATAANVIQPDDETKDVIVTRTSKLKEKWDKFRENNPISNMMYGLRMRYDESDNILIRASRTVTDKISFEGMSQQSDLSLTLAEIHKVDPSFDKEVFISECKNDIIPTILEAFLQGKVDILKDWCHEAAFNVLSAIIKQKEGDKSVSKVLEVHNVDILGGKVLDQGPVMILTFTAQQVTTKTEDSSIDETLENIMYVWALCRDQSIYDPKVAWRIMEFGIQASGRLLV</sequence>
<dbReference type="Proteomes" id="UP000007879">
    <property type="component" value="Unassembled WGS sequence"/>
</dbReference>
<accession>A0A1X7VE78</accession>
<dbReference type="GO" id="GO:0051087">
    <property type="term" value="F:protein-folding chaperone binding"/>
    <property type="evidence" value="ECO:0007669"/>
    <property type="project" value="TreeGrafter"/>
</dbReference>
<comment type="subcellular location">
    <subcellularLocation>
        <location evidence="1">Mitochondrion inner membrane</location>
    </subcellularLocation>
</comment>
<organism evidence="10">
    <name type="scientific">Amphimedon queenslandica</name>
    <name type="common">Sponge</name>
    <dbReference type="NCBI Taxonomy" id="400682"/>
    <lineage>
        <taxon>Eukaryota</taxon>
        <taxon>Metazoa</taxon>
        <taxon>Porifera</taxon>
        <taxon>Demospongiae</taxon>
        <taxon>Heteroscleromorpha</taxon>
        <taxon>Haplosclerida</taxon>
        <taxon>Niphatidae</taxon>
        <taxon>Amphimedon</taxon>
    </lineage>
</organism>
<comment type="similarity">
    <text evidence="2">Belongs to the Tim44 family.</text>
</comment>
<keyword evidence="11" id="KW-1185">Reference proteome</keyword>
<dbReference type="EnsemblMetazoa" id="Aqu2.1.37817_001">
    <property type="protein sequence ID" value="Aqu2.1.37817_001"/>
    <property type="gene ID" value="Aqu2.1.37817"/>
</dbReference>
<evidence type="ECO:0000256" key="8">
    <source>
        <dbReference type="SAM" id="MobiDB-lite"/>
    </source>
</evidence>
<dbReference type="SMART" id="SM00978">
    <property type="entry name" value="Tim44"/>
    <property type="match status" value="1"/>
</dbReference>
<dbReference type="eggNOG" id="KOG2580">
    <property type="taxonomic scope" value="Eukaryota"/>
</dbReference>
<evidence type="ECO:0000256" key="2">
    <source>
        <dbReference type="ARBA" id="ARBA00009597"/>
    </source>
</evidence>
<dbReference type="AlphaFoldDB" id="A0A1X7VE78"/>
<dbReference type="InterPro" id="IPR032710">
    <property type="entry name" value="NTF2-like_dom_sf"/>
</dbReference>
<dbReference type="OMA" id="NFQMEPF"/>
<evidence type="ECO:0000259" key="9">
    <source>
        <dbReference type="SMART" id="SM00978"/>
    </source>
</evidence>
<dbReference type="OrthoDB" id="10265990at2759"/>
<dbReference type="GO" id="GO:0005743">
    <property type="term" value="C:mitochondrial inner membrane"/>
    <property type="evidence" value="ECO:0007669"/>
    <property type="project" value="UniProtKB-SubCell"/>
</dbReference>
<dbReference type="PANTHER" id="PTHR10721">
    <property type="entry name" value="MITOCHONDRIAL IMPORT INNER MEMBRANE TRANSLOCASE SUBUNIT TIM44"/>
    <property type="match status" value="1"/>
</dbReference>
<feature type="region of interest" description="Disordered" evidence="8">
    <location>
        <begin position="216"/>
        <end position="245"/>
    </location>
</feature>
<keyword evidence="5" id="KW-0496">Mitochondrion</keyword>
<protein>
    <recommendedName>
        <fullName evidence="9">Tim44-like domain-containing protein</fullName>
    </recommendedName>
</protein>
<dbReference type="PANTHER" id="PTHR10721:SF1">
    <property type="entry name" value="MITOCHONDRIAL IMPORT INNER MEMBRANE TRANSLOCASE SUBUNIT TIM44"/>
    <property type="match status" value="1"/>
</dbReference>
<dbReference type="FunCoup" id="A0A1X7VE78">
    <property type="interactions" value="791"/>
</dbReference>
<dbReference type="GO" id="GO:0030150">
    <property type="term" value="P:protein import into mitochondrial matrix"/>
    <property type="evidence" value="ECO:0007669"/>
    <property type="project" value="TreeGrafter"/>
</dbReference>
<dbReference type="Gene3D" id="3.10.450.240">
    <property type="match status" value="1"/>
</dbReference>
<dbReference type="InterPro" id="IPR039544">
    <property type="entry name" value="Tim44-like"/>
</dbReference>
<dbReference type="KEGG" id="aqu:100638633"/>
<feature type="compositionally biased region" description="Polar residues" evidence="8">
    <location>
        <begin position="235"/>
        <end position="245"/>
    </location>
</feature>
<keyword evidence="7" id="KW-0175">Coiled coil</keyword>
<evidence type="ECO:0000256" key="4">
    <source>
        <dbReference type="ARBA" id="ARBA00022946"/>
    </source>
</evidence>
<feature type="domain" description="Tim44-like" evidence="9">
    <location>
        <begin position="318"/>
        <end position="460"/>
    </location>
</feature>
<name>A0A1X7VE78_AMPQE</name>
<dbReference type="Pfam" id="PF04280">
    <property type="entry name" value="Tim44"/>
    <property type="match status" value="1"/>
</dbReference>
<reference evidence="11" key="1">
    <citation type="journal article" date="2010" name="Nature">
        <title>The Amphimedon queenslandica genome and the evolution of animal complexity.</title>
        <authorList>
            <person name="Srivastava M."/>
            <person name="Simakov O."/>
            <person name="Chapman J."/>
            <person name="Fahey B."/>
            <person name="Gauthier M.E."/>
            <person name="Mitros T."/>
            <person name="Richards G.S."/>
            <person name="Conaco C."/>
            <person name="Dacre M."/>
            <person name="Hellsten U."/>
            <person name="Larroux C."/>
            <person name="Putnam N.H."/>
            <person name="Stanke M."/>
            <person name="Adamska M."/>
            <person name="Darling A."/>
            <person name="Degnan S.M."/>
            <person name="Oakley T.H."/>
            <person name="Plachetzki D.C."/>
            <person name="Zhai Y."/>
            <person name="Adamski M."/>
            <person name="Calcino A."/>
            <person name="Cummins S.F."/>
            <person name="Goodstein D.M."/>
            <person name="Harris C."/>
            <person name="Jackson D.J."/>
            <person name="Leys S.P."/>
            <person name="Shu S."/>
            <person name="Woodcroft B.J."/>
            <person name="Vervoort M."/>
            <person name="Kosik K.S."/>
            <person name="Manning G."/>
            <person name="Degnan B.M."/>
            <person name="Rokhsar D.S."/>
        </authorList>
    </citation>
    <scope>NUCLEOTIDE SEQUENCE [LARGE SCALE GENOMIC DNA]</scope>
</reference>
<dbReference type="EnsemblMetazoa" id="XM_003384820.3">
    <property type="protein sequence ID" value="XP_003384868.1"/>
    <property type="gene ID" value="LOC100638633"/>
</dbReference>
<evidence type="ECO:0000256" key="6">
    <source>
        <dbReference type="ARBA" id="ARBA00023136"/>
    </source>
</evidence>
<dbReference type="InterPro" id="IPR007379">
    <property type="entry name" value="Tim44-like_dom"/>
</dbReference>
<dbReference type="SUPFAM" id="SSF54427">
    <property type="entry name" value="NTF2-like"/>
    <property type="match status" value="1"/>
</dbReference>
<evidence type="ECO:0000313" key="11">
    <source>
        <dbReference type="Proteomes" id="UP000007879"/>
    </source>
</evidence>
<reference evidence="10" key="2">
    <citation type="submission" date="2017-05" db="UniProtKB">
        <authorList>
            <consortium name="EnsemblMetazoa"/>
        </authorList>
    </citation>
    <scope>IDENTIFICATION</scope>
</reference>
<evidence type="ECO:0000256" key="3">
    <source>
        <dbReference type="ARBA" id="ARBA00022792"/>
    </source>
</evidence>
<dbReference type="STRING" id="400682.A0A1X7VE78"/>
<keyword evidence="6" id="KW-0472">Membrane</keyword>
<keyword evidence="4" id="KW-0809">Transit peptide</keyword>
<keyword evidence="3" id="KW-0999">Mitochondrion inner membrane</keyword>
<proteinExistence type="inferred from homology"/>
<feature type="coiled-coil region" evidence="7">
    <location>
        <begin position="82"/>
        <end position="109"/>
    </location>
</feature>
<evidence type="ECO:0000256" key="7">
    <source>
        <dbReference type="SAM" id="Coils"/>
    </source>
</evidence>
<gene>
    <name evidence="10" type="primary">100638633</name>
</gene>
<evidence type="ECO:0000313" key="10">
    <source>
        <dbReference type="EnsemblMetazoa" id="Aqu2.1.37817_001"/>
    </source>
</evidence>
<evidence type="ECO:0000256" key="5">
    <source>
        <dbReference type="ARBA" id="ARBA00023128"/>
    </source>
</evidence>